<evidence type="ECO:0000256" key="1">
    <source>
        <dbReference type="SAM" id="MobiDB-lite"/>
    </source>
</evidence>
<dbReference type="PANTHER" id="PTHR46170:SF1">
    <property type="entry name" value="GATOR COMPLEX PROTEIN WDR59"/>
    <property type="match status" value="1"/>
</dbReference>
<dbReference type="InterPro" id="IPR006575">
    <property type="entry name" value="RWD_dom"/>
</dbReference>
<sequence>PFGEGIVSVAVPQLRRGENSLYLWNIKDQQSPVHTLLGTRMLFWSSSGGNSKMVWVRDHHLVTWSKDQSLRIWKVDRALQKSTHFSGNLSSESAASMKRGVGSGSISRTSNSSQSAQSSSLLPFVSMEQEVNEITRLIPGVRLEQADITQRICSFKLSRGQNCVDIELVFPDNYPVKVGPSLTILQSNLDSDTLTRLVKIFNDTAARLVKQNIYCVEPCVRQIMLFMEKLGSSGSVQDTSQHHEDRKSMLDKKYIVEKVRTPTSPVSQNSVIPMYPTGSFQDLYIPFPKTCGGTFCSNDYLIVFGVSVAMKKVHEDNEVTPRALSDLVTYMVPQSHSQWMRSQSNSFVSSLLYGSPPQPVSEGISVSSFYTEKTNKNRHHRNSHHNHQKSLSRSRDSIDGRRDRERETERISKRMQKVGYVRVYDISIINPVSKFLAENYKLDLTDIPGTCEHNANTASKIGRKDLVQVWLLIRQMTHPSLKPSPNVDQGPPWAFYPFGRPLVNKLLNHYAKMHDVQTLAMICCMFWDKESTQRSVSALMPPSALPRNESRTSFEYAAAN</sequence>
<dbReference type="GO" id="GO:1904263">
    <property type="term" value="P:positive regulation of TORC1 signaling"/>
    <property type="evidence" value="ECO:0007669"/>
    <property type="project" value="TreeGrafter"/>
</dbReference>
<dbReference type="GO" id="GO:0035859">
    <property type="term" value="C:Seh1-associated complex"/>
    <property type="evidence" value="ECO:0007669"/>
    <property type="project" value="TreeGrafter"/>
</dbReference>
<feature type="domain" description="RWD" evidence="2">
    <location>
        <begin position="129"/>
        <end position="230"/>
    </location>
</feature>
<keyword evidence="4" id="KW-1185">Reference proteome</keyword>
<evidence type="ECO:0000313" key="4">
    <source>
        <dbReference type="Proteomes" id="UP000678393"/>
    </source>
</evidence>
<proteinExistence type="predicted"/>
<feature type="region of interest" description="Disordered" evidence="1">
    <location>
        <begin position="538"/>
        <end position="560"/>
    </location>
</feature>
<organism evidence="3 4">
    <name type="scientific">Candidula unifasciata</name>
    <dbReference type="NCBI Taxonomy" id="100452"/>
    <lineage>
        <taxon>Eukaryota</taxon>
        <taxon>Metazoa</taxon>
        <taxon>Spiralia</taxon>
        <taxon>Lophotrochozoa</taxon>
        <taxon>Mollusca</taxon>
        <taxon>Gastropoda</taxon>
        <taxon>Heterobranchia</taxon>
        <taxon>Euthyneura</taxon>
        <taxon>Panpulmonata</taxon>
        <taxon>Eupulmonata</taxon>
        <taxon>Stylommatophora</taxon>
        <taxon>Helicina</taxon>
        <taxon>Helicoidea</taxon>
        <taxon>Geomitridae</taxon>
        <taxon>Candidula</taxon>
    </lineage>
</organism>
<feature type="compositionally biased region" description="Basic and acidic residues" evidence="1">
    <location>
        <begin position="393"/>
        <end position="410"/>
    </location>
</feature>
<evidence type="ECO:0000259" key="2">
    <source>
        <dbReference type="PROSITE" id="PS50908"/>
    </source>
</evidence>
<dbReference type="PROSITE" id="PS50908">
    <property type="entry name" value="RWD"/>
    <property type="match status" value="1"/>
</dbReference>
<comment type="caution">
    <text evidence="3">The sequence shown here is derived from an EMBL/GenBank/DDBJ whole genome shotgun (WGS) entry which is preliminary data.</text>
</comment>
<dbReference type="PANTHER" id="PTHR46170">
    <property type="entry name" value="GATOR COMPLEX PROTEIN WDR59"/>
    <property type="match status" value="1"/>
</dbReference>
<evidence type="ECO:0000313" key="3">
    <source>
        <dbReference type="EMBL" id="CAG5116353.1"/>
    </source>
</evidence>
<feature type="region of interest" description="Disordered" evidence="1">
    <location>
        <begin position="374"/>
        <end position="410"/>
    </location>
</feature>
<reference evidence="3" key="1">
    <citation type="submission" date="2021-04" db="EMBL/GenBank/DDBJ databases">
        <authorList>
            <consortium name="Molecular Ecology Group"/>
        </authorList>
    </citation>
    <scope>NUCLEOTIDE SEQUENCE</scope>
</reference>
<feature type="non-terminal residue" evidence="3">
    <location>
        <position position="1"/>
    </location>
</feature>
<dbReference type="OrthoDB" id="6265621at2759"/>
<gene>
    <name evidence="3" type="ORF">CUNI_LOCUS1911</name>
</gene>
<feature type="compositionally biased region" description="Basic residues" evidence="1">
    <location>
        <begin position="376"/>
        <end position="392"/>
    </location>
</feature>
<accession>A0A8S3YGK9</accession>
<dbReference type="AlphaFoldDB" id="A0A8S3YGK9"/>
<dbReference type="GO" id="GO:0005774">
    <property type="term" value="C:vacuolar membrane"/>
    <property type="evidence" value="ECO:0007669"/>
    <property type="project" value="TreeGrafter"/>
</dbReference>
<dbReference type="GO" id="GO:0035591">
    <property type="term" value="F:signaling adaptor activity"/>
    <property type="evidence" value="ECO:0007669"/>
    <property type="project" value="TreeGrafter"/>
</dbReference>
<dbReference type="GO" id="GO:0034198">
    <property type="term" value="P:cellular response to amino acid starvation"/>
    <property type="evidence" value="ECO:0007669"/>
    <property type="project" value="TreeGrafter"/>
</dbReference>
<feature type="non-terminal residue" evidence="3">
    <location>
        <position position="560"/>
    </location>
</feature>
<dbReference type="InterPro" id="IPR049567">
    <property type="entry name" value="WDR59-like"/>
</dbReference>
<dbReference type="Proteomes" id="UP000678393">
    <property type="component" value="Unassembled WGS sequence"/>
</dbReference>
<name>A0A8S3YGK9_9EUPU</name>
<dbReference type="EMBL" id="CAJHNH020000240">
    <property type="protein sequence ID" value="CAG5116353.1"/>
    <property type="molecule type" value="Genomic_DNA"/>
</dbReference>
<protein>
    <recommendedName>
        <fullName evidence="2">RWD domain-containing protein</fullName>
    </recommendedName>
</protein>